<name>A8AHQ5_CITK8</name>
<proteinExistence type="predicted"/>
<evidence type="ECO:0000313" key="1">
    <source>
        <dbReference type="EMBL" id="ABV13018.1"/>
    </source>
</evidence>
<gene>
    <name evidence="1" type="ordered locus">CKO_01891</name>
</gene>
<reference evidence="1 2" key="1">
    <citation type="submission" date="2007-08" db="EMBL/GenBank/DDBJ databases">
        <authorList>
            <consortium name="The Citrobacter koseri Genome Sequencing Project"/>
            <person name="McClelland M."/>
            <person name="Sanderson E.K."/>
            <person name="Porwollik S."/>
            <person name="Spieth J."/>
            <person name="Clifton W.S."/>
            <person name="Latreille P."/>
            <person name="Courtney L."/>
            <person name="Wang C."/>
            <person name="Pepin K."/>
            <person name="Bhonagiri V."/>
            <person name="Nash W."/>
            <person name="Johnson M."/>
            <person name="Thiruvilangam P."/>
            <person name="Wilson R."/>
        </authorList>
    </citation>
    <scope>NUCLEOTIDE SEQUENCE [LARGE SCALE GENOMIC DNA]</scope>
    <source>
        <strain evidence="2">ATCC BAA-895 / CDC 4225-83 / SGSC4696</strain>
    </source>
</reference>
<organism evidence="1 2">
    <name type="scientific">Citrobacter koseri (strain ATCC BAA-895 / CDC 4225-83 / SGSC4696)</name>
    <dbReference type="NCBI Taxonomy" id="290338"/>
    <lineage>
        <taxon>Bacteria</taxon>
        <taxon>Pseudomonadati</taxon>
        <taxon>Pseudomonadota</taxon>
        <taxon>Gammaproteobacteria</taxon>
        <taxon>Enterobacterales</taxon>
        <taxon>Enterobacteriaceae</taxon>
        <taxon>Citrobacter</taxon>
    </lineage>
</organism>
<sequence length="41" mass="4702">MQMLLMIKPASAGFFTPEICVYGLTIRALKTLIISFYRYTV</sequence>
<dbReference type="HOGENOM" id="CLU_3267697_0_0_6"/>
<protein>
    <submittedName>
        <fullName evidence="1">Uncharacterized protein</fullName>
    </submittedName>
</protein>
<accession>A8AHQ5</accession>
<evidence type="ECO:0000313" key="2">
    <source>
        <dbReference type="Proteomes" id="UP000008148"/>
    </source>
</evidence>
<dbReference type="EMBL" id="CP000822">
    <property type="protein sequence ID" value="ABV13018.1"/>
    <property type="molecule type" value="Genomic_DNA"/>
</dbReference>
<dbReference type="AlphaFoldDB" id="A8AHQ5"/>
<dbReference type="KEGG" id="cko:CKO_01891"/>
<dbReference type="Proteomes" id="UP000008148">
    <property type="component" value="Chromosome"/>
</dbReference>
<keyword evidence="2" id="KW-1185">Reference proteome</keyword>